<protein>
    <recommendedName>
        <fullName evidence="5">Plastid division protein PDV1</fullName>
    </recommendedName>
</protein>
<sequence length="239" mass="26456">KSDDSPLHEKNKPFPKGGYNGVAGDDHRRNGFVYVKGFQVDGDEEYSAIQEARSLNAIRTALENLEDQLEFLHTVHVQQRAERDAAIASLEQSRIVLAMRLAEHQGKKYKVIEEARAFVGDVRDAGCFVSSNDHHGSASHEGKTSSSLIKFLVTSFNFAKESLKIDQVGGILGNAALFTLSMLALLHLNQRSSKVKYITDYPQKQEDLIYKKNLGRISRADGSSTSCTLSQLDVMLARG</sequence>
<dbReference type="InterPro" id="IPR038939">
    <property type="entry name" value="PDV1/PDV2"/>
</dbReference>
<feature type="region of interest" description="Disordered" evidence="2">
    <location>
        <begin position="1"/>
        <end position="23"/>
    </location>
</feature>
<dbReference type="Proteomes" id="UP000836841">
    <property type="component" value="Unassembled WGS sequence"/>
</dbReference>
<name>A0AAU9SKW9_THLAR</name>
<feature type="compositionally biased region" description="Basic and acidic residues" evidence="2">
    <location>
        <begin position="1"/>
        <end position="12"/>
    </location>
</feature>
<evidence type="ECO:0000313" key="4">
    <source>
        <dbReference type="Proteomes" id="UP000836841"/>
    </source>
</evidence>
<gene>
    <name evidence="3" type="ORF">TAV2_LOCUS18402</name>
</gene>
<proteinExistence type="predicted"/>
<dbReference type="GO" id="GO:0010020">
    <property type="term" value="P:chloroplast fission"/>
    <property type="evidence" value="ECO:0007669"/>
    <property type="project" value="InterPro"/>
</dbReference>
<evidence type="ECO:0000313" key="3">
    <source>
        <dbReference type="EMBL" id="CAH2068871.1"/>
    </source>
</evidence>
<feature type="coiled-coil region" evidence="1">
    <location>
        <begin position="55"/>
        <end position="82"/>
    </location>
</feature>
<keyword evidence="4" id="KW-1185">Reference proteome</keyword>
<evidence type="ECO:0000256" key="1">
    <source>
        <dbReference type="SAM" id="Coils"/>
    </source>
</evidence>
<reference evidence="3 4" key="1">
    <citation type="submission" date="2022-03" db="EMBL/GenBank/DDBJ databases">
        <authorList>
            <person name="Nunn A."/>
            <person name="Chopra R."/>
            <person name="Nunn A."/>
            <person name="Contreras Garrido A."/>
        </authorList>
    </citation>
    <scope>NUCLEOTIDE SEQUENCE [LARGE SCALE GENOMIC DNA]</scope>
</reference>
<keyword evidence="1" id="KW-0175">Coiled coil</keyword>
<organism evidence="3 4">
    <name type="scientific">Thlaspi arvense</name>
    <name type="common">Field penny-cress</name>
    <dbReference type="NCBI Taxonomy" id="13288"/>
    <lineage>
        <taxon>Eukaryota</taxon>
        <taxon>Viridiplantae</taxon>
        <taxon>Streptophyta</taxon>
        <taxon>Embryophyta</taxon>
        <taxon>Tracheophyta</taxon>
        <taxon>Spermatophyta</taxon>
        <taxon>Magnoliopsida</taxon>
        <taxon>eudicotyledons</taxon>
        <taxon>Gunneridae</taxon>
        <taxon>Pentapetalae</taxon>
        <taxon>rosids</taxon>
        <taxon>malvids</taxon>
        <taxon>Brassicales</taxon>
        <taxon>Brassicaceae</taxon>
        <taxon>Thlaspideae</taxon>
        <taxon>Thlaspi</taxon>
    </lineage>
</organism>
<evidence type="ECO:0008006" key="5">
    <source>
        <dbReference type="Google" id="ProtNLM"/>
    </source>
</evidence>
<dbReference type="EMBL" id="CAJVSB020000857">
    <property type="protein sequence ID" value="CAH2068871.1"/>
    <property type="molecule type" value="Genomic_DNA"/>
</dbReference>
<dbReference type="AlphaFoldDB" id="A0AAU9SKW9"/>
<evidence type="ECO:0000256" key="2">
    <source>
        <dbReference type="SAM" id="MobiDB-lite"/>
    </source>
</evidence>
<feature type="non-terminal residue" evidence="3">
    <location>
        <position position="1"/>
    </location>
</feature>
<dbReference type="PANTHER" id="PTHR33600:SF4">
    <property type="entry name" value="PLASTID DIVISION PROTEIN PDV1"/>
    <property type="match status" value="1"/>
</dbReference>
<comment type="caution">
    <text evidence="3">The sequence shown here is derived from an EMBL/GenBank/DDBJ whole genome shotgun (WGS) entry which is preliminary data.</text>
</comment>
<accession>A0AAU9SKW9</accession>
<dbReference type="PANTHER" id="PTHR33600">
    <property type="entry name" value="PLASTID DIVISION PROTEIN PDV2"/>
    <property type="match status" value="1"/>
</dbReference>